<dbReference type="PROSITE" id="PS51094">
    <property type="entry name" value="PTS_EIIA_TYPE_2"/>
    <property type="match status" value="1"/>
</dbReference>
<dbReference type="PANTHER" id="PTHR47738">
    <property type="entry name" value="PTS SYSTEM FRUCTOSE-LIKE EIIA COMPONENT-RELATED"/>
    <property type="match status" value="1"/>
</dbReference>
<gene>
    <name evidence="2" type="ORF">HP397_03695</name>
</gene>
<dbReference type="CDD" id="cd00211">
    <property type="entry name" value="PTS_IIA_fru"/>
    <property type="match status" value="1"/>
</dbReference>
<sequence>MFSKDDIYLDVEAKDHKDLFTKMNKIFLEKGYVKEGYLESILEREKDYPTGLMFEKHNVAIPHTLYQYVNEQKIVFVRLKDEIKFGEMSASTGEIEVKLVFMLLISKGEEQVTILLNLIELLENNENYKFLESCNNVEEIYELLVRKYG</sequence>
<dbReference type="InterPro" id="IPR016152">
    <property type="entry name" value="PTrfase/Anion_transptr"/>
</dbReference>
<reference evidence="2 3" key="1">
    <citation type="submission" date="2020-05" db="EMBL/GenBank/DDBJ databases">
        <title>Streptobacillus felis strain LHL191014123.</title>
        <authorList>
            <person name="Fawzy A."/>
            <person name="Rau J."/>
            <person name="Risse K."/>
            <person name="Schauerte N."/>
            <person name="Geiger C."/>
            <person name="Blom J."/>
            <person name="Imirzalioglu C."/>
            <person name="Falgenhauer J."/>
            <person name="Bach A."/>
            <person name="Herden C."/>
            <person name="Eisenberg T."/>
        </authorList>
    </citation>
    <scope>NUCLEOTIDE SEQUENCE [LARGE SCALE GENOMIC DNA]</scope>
    <source>
        <strain evidence="2 3">LHL191014123</strain>
    </source>
</reference>
<organism evidence="2 3">
    <name type="scientific">Streptobacillus felis</name>
    <dbReference type="NCBI Taxonomy" id="1384509"/>
    <lineage>
        <taxon>Bacteria</taxon>
        <taxon>Fusobacteriati</taxon>
        <taxon>Fusobacteriota</taxon>
        <taxon>Fusobacteriia</taxon>
        <taxon>Fusobacteriales</taxon>
        <taxon>Leptotrichiaceae</taxon>
        <taxon>Streptobacillus</taxon>
    </lineage>
</organism>
<comment type="caution">
    <text evidence="2">The sequence shown here is derived from an EMBL/GenBank/DDBJ whole genome shotgun (WGS) entry which is preliminary data.</text>
</comment>
<keyword evidence="2" id="KW-0762">Sugar transport</keyword>
<keyword evidence="2" id="KW-0813">Transport</keyword>
<evidence type="ECO:0000259" key="1">
    <source>
        <dbReference type="PROSITE" id="PS51094"/>
    </source>
</evidence>
<dbReference type="EMBL" id="JABMKT010000016">
    <property type="protein sequence ID" value="NYV27923.1"/>
    <property type="molecule type" value="Genomic_DNA"/>
</dbReference>
<accession>A0A7Z0TC05</accession>
<dbReference type="Gene3D" id="3.40.930.10">
    <property type="entry name" value="Mannitol-specific EII, Chain A"/>
    <property type="match status" value="1"/>
</dbReference>
<dbReference type="AlphaFoldDB" id="A0A7Z0TC05"/>
<protein>
    <submittedName>
        <fullName evidence="2">PTS sugar transporter subunit IIA</fullName>
    </submittedName>
</protein>
<feature type="domain" description="PTS EIIA type-2" evidence="1">
    <location>
        <begin position="1"/>
        <end position="147"/>
    </location>
</feature>
<dbReference type="SUPFAM" id="SSF55804">
    <property type="entry name" value="Phoshotransferase/anion transport protein"/>
    <property type="match status" value="1"/>
</dbReference>
<dbReference type="InterPro" id="IPR002178">
    <property type="entry name" value="PTS_EIIA_type-2_dom"/>
</dbReference>
<name>A0A7Z0TC05_9FUSO</name>
<dbReference type="Proteomes" id="UP000526184">
    <property type="component" value="Unassembled WGS sequence"/>
</dbReference>
<keyword evidence="3" id="KW-1185">Reference proteome</keyword>
<dbReference type="InterPro" id="IPR051541">
    <property type="entry name" value="PTS_SugarTrans_NitroReg"/>
</dbReference>
<evidence type="ECO:0000313" key="3">
    <source>
        <dbReference type="Proteomes" id="UP000526184"/>
    </source>
</evidence>
<proteinExistence type="predicted"/>
<dbReference type="PANTHER" id="PTHR47738:SF3">
    <property type="entry name" value="PHOSPHOTRANSFERASE SYSTEM MANNITOL_FRUCTOSE-SPECIFIC IIA DOMAIN CONTAINING PROTEIN"/>
    <property type="match status" value="1"/>
</dbReference>
<dbReference type="RefSeq" id="WP_180136013.1">
    <property type="nucleotide sequence ID" value="NZ_JABMKT010000016.1"/>
</dbReference>
<dbReference type="Pfam" id="PF00359">
    <property type="entry name" value="PTS_EIIA_2"/>
    <property type="match status" value="1"/>
</dbReference>
<evidence type="ECO:0000313" key="2">
    <source>
        <dbReference type="EMBL" id="NYV27923.1"/>
    </source>
</evidence>